<evidence type="ECO:0000313" key="19">
    <source>
        <dbReference type="EMBL" id="PWA77515.1"/>
    </source>
</evidence>
<evidence type="ECO:0000256" key="9">
    <source>
        <dbReference type="ARBA" id="ARBA00022807"/>
    </source>
</evidence>
<dbReference type="Pfam" id="PF00443">
    <property type="entry name" value="UCH"/>
    <property type="match status" value="1"/>
</dbReference>
<dbReference type="SUPFAM" id="SSF54236">
    <property type="entry name" value="Ubiquitin-like"/>
    <property type="match status" value="1"/>
</dbReference>
<evidence type="ECO:0000256" key="13">
    <source>
        <dbReference type="ARBA" id="ARBA00075174"/>
    </source>
</evidence>
<keyword evidence="5" id="KW-0645">Protease</keyword>
<dbReference type="InterPro" id="IPR029071">
    <property type="entry name" value="Ubiquitin-like_domsf"/>
</dbReference>
<dbReference type="PROSITE" id="PS00972">
    <property type="entry name" value="USP_1"/>
    <property type="match status" value="1"/>
</dbReference>
<evidence type="ECO:0000256" key="3">
    <source>
        <dbReference type="ARBA" id="ARBA00009085"/>
    </source>
</evidence>
<keyword evidence="8 19" id="KW-0378">Hydrolase</keyword>
<accession>A0A2U1NVG3</accession>
<dbReference type="Gene3D" id="3.30.2230.10">
    <property type="entry name" value="DUSP-like"/>
    <property type="match status" value="1"/>
</dbReference>
<dbReference type="Proteomes" id="UP000245207">
    <property type="component" value="Unassembled WGS sequence"/>
</dbReference>
<dbReference type="PANTHER" id="PTHR24006:SF722">
    <property type="entry name" value="UBIQUITIN CARBOXYL-TERMINAL HYDROLASE 48"/>
    <property type="match status" value="1"/>
</dbReference>
<comment type="catalytic activity">
    <reaction evidence="1">
        <text>Thiol-dependent hydrolysis of ester, thioester, amide, peptide and isopeptide bonds formed by the C-terminal Gly of ubiquitin (a 76-residue protein attached to proteins as an intracellular targeting signal).</text>
        <dbReference type="EC" id="3.4.19.12"/>
    </reaction>
</comment>
<dbReference type="STRING" id="35608.A0A2U1NVG3"/>
<gene>
    <name evidence="19" type="ORF">CTI12_AA223570</name>
</gene>
<keyword evidence="6" id="KW-0677">Repeat</keyword>
<comment type="similarity">
    <text evidence="3">Belongs to the peptidase C19 family.</text>
</comment>
<name>A0A2U1NVG3_ARTAN</name>
<dbReference type="InterPro" id="IPR050164">
    <property type="entry name" value="Peptidase_C19"/>
</dbReference>
<dbReference type="SUPFAM" id="SSF54001">
    <property type="entry name" value="Cysteine proteinases"/>
    <property type="match status" value="1"/>
</dbReference>
<feature type="domain" description="DUSP" evidence="18">
    <location>
        <begin position="517"/>
        <end position="609"/>
    </location>
</feature>
<dbReference type="FunFam" id="3.90.70.10:FF:000049">
    <property type="entry name" value="ubiquitin carboxyl-terminal hydrolase 48"/>
    <property type="match status" value="1"/>
</dbReference>
<dbReference type="PANTHER" id="PTHR24006">
    <property type="entry name" value="UBIQUITIN CARBOXYL-TERMINAL HYDROLASE"/>
    <property type="match status" value="1"/>
</dbReference>
<evidence type="ECO:0000256" key="15">
    <source>
        <dbReference type="ARBA" id="ARBA00082179"/>
    </source>
</evidence>
<feature type="domain" description="DUSP" evidence="18">
    <location>
        <begin position="753"/>
        <end position="876"/>
    </location>
</feature>
<dbReference type="PROSITE" id="PS51283">
    <property type="entry name" value="DUSP"/>
    <property type="match status" value="3"/>
</dbReference>
<dbReference type="GO" id="GO:0005829">
    <property type="term" value="C:cytosol"/>
    <property type="evidence" value="ECO:0007669"/>
    <property type="project" value="TreeGrafter"/>
</dbReference>
<evidence type="ECO:0000256" key="8">
    <source>
        <dbReference type="ARBA" id="ARBA00022801"/>
    </source>
</evidence>
<feature type="compositionally biased region" description="Polar residues" evidence="16">
    <location>
        <begin position="394"/>
        <end position="415"/>
    </location>
</feature>
<evidence type="ECO:0000313" key="20">
    <source>
        <dbReference type="Proteomes" id="UP000245207"/>
    </source>
</evidence>
<evidence type="ECO:0000256" key="7">
    <source>
        <dbReference type="ARBA" id="ARBA00022786"/>
    </source>
</evidence>
<dbReference type="CDD" id="cd02668">
    <property type="entry name" value="Peptidase_C19L"/>
    <property type="match status" value="1"/>
</dbReference>
<evidence type="ECO:0000259" key="17">
    <source>
        <dbReference type="PROSITE" id="PS50235"/>
    </source>
</evidence>
<dbReference type="AlphaFoldDB" id="A0A2U1NVG3"/>
<dbReference type="InterPro" id="IPR044743">
    <property type="entry name" value="Ubl_USP48"/>
</dbReference>
<evidence type="ECO:0000256" key="16">
    <source>
        <dbReference type="SAM" id="MobiDB-lite"/>
    </source>
</evidence>
<comment type="caution">
    <text evidence="19">The sequence shown here is derived from an EMBL/GenBank/DDBJ whole genome shotgun (WGS) entry which is preliminary data.</text>
</comment>
<evidence type="ECO:0000256" key="1">
    <source>
        <dbReference type="ARBA" id="ARBA00000707"/>
    </source>
</evidence>
<dbReference type="InterPro" id="IPR018200">
    <property type="entry name" value="USP_CS"/>
</dbReference>
<dbReference type="GO" id="GO:0004843">
    <property type="term" value="F:cysteine-type deubiquitinase activity"/>
    <property type="evidence" value="ECO:0007669"/>
    <property type="project" value="UniProtKB-EC"/>
</dbReference>
<dbReference type="InterPro" id="IPR033841">
    <property type="entry name" value="Pep_USP48"/>
</dbReference>
<evidence type="ECO:0000256" key="14">
    <source>
        <dbReference type="ARBA" id="ARBA00078771"/>
    </source>
</evidence>
<evidence type="ECO:0000256" key="11">
    <source>
        <dbReference type="ARBA" id="ARBA00056392"/>
    </source>
</evidence>
<protein>
    <recommendedName>
        <fullName evidence="12">Ubiquitin carboxyl-terminal hydrolase 26</fullName>
        <ecNumber evidence="4">3.4.19.12</ecNumber>
    </recommendedName>
    <alternativeName>
        <fullName evidence="15">Deubiquitinating enzyme 26</fullName>
    </alternativeName>
    <alternativeName>
        <fullName evidence="13">Ubiquitin thioesterase 26</fullName>
    </alternativeName>
    <alternativeName>
        <fullName evidence="14">Ubiquitin-specific-processing protease 26</fullName>
    </alternativeName>
</protein>
<keyword evidence="9" id="KW-0788">Thiol protease</keyword>
<comment type="subcellular location">
    <subcellularLocation>
        <location evidence="2">Nucleus</location>
    </subcellularLocation>
</comment>
<dbReference type="Gene3D" id="3.90.70.10">
    <property type="entry name" value="Cysteine proteinases"/>
    <property type="match status" value="1"/>
</dbReference>
<dbReference type="InterPro" id="IPR006615">
    <property type="entry name" value="Pept_C19_DUSP"/>
</dbReference>
<keyword evidence="20" id="KW-1185">Reference proteome</keyword>
<reference evidence="19 20" key="1">
    <citation type="journal article" date="2018" name="Mol. Plant">
        <title>The genome of Artemisia annua provides insight into the evolution of Asteraceae family and artemisinin biosynthesis.</title>
        <authorList>
            <person name="Shen Q."/>
            <person name="Zhang L."/>
            <person name="Liao Z."/>
            <person name="Wang S."/>
            <person name="Yan T."/>
            <person name="Shi P."/>
            <person name="Liu M."/>
            <person name="Fu X."/>
            <person name="Pan Q."/>
            <person name="Wang Y."/>
            <person name="Lv Z."/>
            <person name="Lu X."/>
            <person name="Zhang F."/>
            <person name="Jiang W."/>
            <person name="Ma Y."/>
            <person name="Chen M."/>
            <person name="Hao X."/>
            <person name="Li L."/>
            <person name="Tang Y."/>
            <person name="Lv G."/>
            <person name="Zhou Y."/>
            <person name="Sun X."/>
            <person name="Brodelius P.E."/>
            <person name="Rose J.K.C."/>
            <person name="Tang K."/>
        </authorList>
    </citation>
    <scope>NUCLEOTIDE SEQUENCE [LARGE SCALE GENOMIC DNA]</scope>
    <source>
        <strain evidence="20">cv. Huhao1</strain>
        <tissue evidence="19">Leaf</tissue>
    </source>
</reference>
<sequence>MSNRANTRNKNKRLRSDNNAEAVAALYRKIHLSGEVSKDDIKQLYMLEKPLCYPGCRVNTKDNPNCFCGLIPPPNGNRKSGLWQKMSEIMAPLGDDPSKELRDSLDTPAGLSNLGATCYANSILQFLYMNKSFREGVLSIEPEVLEKQPVLDQIARLFAQLHSSNKASIDSARFIEALALDNGIQQDSHEFLTLLFSLLEQCLSYSKVAKARSVVQNLFRGGVSHVTKCSKCGNQSEASSNVEDFYGVELNVKGLKSLDESLDDYLSIEELQGDNQYFCSSCATRVDATRSIKLQSLPPVLIFQLKRCIFLPNTTTKKKITSAFSFPGQVDMARWLSEQSKSELIYDLSAVLIHKGSTVNSGHYVAHIKDQDTGLWWEFDDDVVTELGHHPFGGNSSKSSAKPLQTVPAGQSGSSEPEAAVNGNHMDISGASETATHVQTFSSTDAYMLMYSLRNQTNGHINTQMGPGESKLKDQNSVSLQNGEYLPPHLLKEVNELNKSYSESCLQYTKEKETTEALVKGRRHEVRSLISEAPVQSPAESFRWISTDWLRKWADEITPVPIDNKLIQCEHGKVPVSKISSMKRLSTKAWNTILSKCEGGPELGEDDCCIACLTETARSTVSADSYRDGRTSMRELAESALAGKCRDGPLYYVSKSWLSQWVRRRNIDSPSEADTGPTAAIRCPHGALLPEHAAGAKRTLVPENLWLFIYKSANEVKPDDMIGCSVFPSDSDICPQCHDELSEVTCQEDSLRDFKIKQRQSHEKLALGKSVPLFPENRYYLMPTSWLTKWRSYVTAVGKNASSIEQPEDLNTLIDSLKCQQHSGLLQRPPILIRKRDTILQKASAVDELTIVTENDWTLFCKDWNGMKENGISAELDITVSSDVTMLGTSEEMPIITEENGNSSDDANGETDSQVPTIKTFPQVCEECIGERESFELVRKLNYSNEDICICFVRGKEPPKYILEGSANMLEPNNRRISKRSRRTPYGNSVNLNVSGSTTLYDLKMMIWQSFGIVKENQILHKGSNIVEGETATLADMCIFPGDVMWVTDSEIHENRDIADELSDTRMEEQGGFRGTLLTSNIPSQRNQHILVYIRRRLASYVNHDSLVEDLPAISYMGPFSTSV</sequence>
<evidence type="ECO:0000256" key="12">
    <source>
        <dbReference type="ARBA" id="ARBA00071636"/>
    </source>
</evidence>
<dbReference type="OrthoDB" id="289038at2759"/>
<evidence type="ECO:0000256" key="6">
    <source>
        <dbReference type="ARBA" id="ARBA00022737"/>
    </source>
</evidence>
<proteinExistence type="inferred from homology"/>
<feature type="domain" description="DUSP" evidence="18">
    <location>
        <begin position="624"/>
        <end position="727"/>
    </location>
</feature>
<comment type="function">
    <text evidence="11">Recognizes and hydrolyzes the peptide bond at the C-terminal Gly of ubiquitin. Involved in the processing of poly-ubiquitin precursors as well as that of ubiquitinated proteins. Deubiquitinates H2BK143ub1 of histone H2B.</text>
</comment>
<evidence type="ECO:0000256" key="10">
    <source>
        <dbReference type="ARBA" id="ARBA00023242"/>
    </source>
</evidence>
<evidence type="ECO:0000256" key="4">
    <source>
        <dbReference type="ARBA" id="ARBA00012759"/>
    </source>
</evidence>
<dbReference type="GO" id="GO:0005634">
    <property type="term" value="C:nucleus"/>
    <property type="evidence" value="ECO:0007669"/>
    <property type="project" value="UniProtKB-SubCell"/>
</dbReference>
<dbReference type="InterPro" id="IPR028889">
    <property type="entry name" value="USP"/>
</dbReference>
<dbReference type="InterPro" id="IPR001394">
    <property type="entry name" value="Peptidase_C19_UCH"/>
</dbReference>
<dbReference type="SUPFAM" id="SSF143791">
    <property type="entry name" value="DUSP-like"/>
    <property type="match status" value="1"/>
</dbReference>
<evidence type="ECO:0000259" key="18">
    <source>
        <dbReference type="PROSITE" id="PS51283"/>
    </source>
</evidence>
<dbReference type="InterPro" id="IPR038765">
    <property type="entry name" value="Papain-like_cys_pep_sf"/>
</dbReference>
<dbReference type="CDD" id="cd01795">
    <property type="entry name" value="Ubl_USP48"/>
    <property type="match status" value="1"/>
</dbReference>
<dbReference type="EC" id="3.4.19.12" evidence="4"/>
<feature type="domain" description="USP" evidence="17">
    <location>
        <begin position="109"/>
        <end position="454"/>
    </location>
</feature>
<keyword evidence="7" id="KW-0833">Ubl conjugation pathway</keyword>
<feature type="region of interest" description="Disordered" evidence="16">
    <location>
        <begin position="390"/>
        <end position="426"/>
    </location>
</feature>
<dbReference type="InterPro" id="IPR035927">
    <property type="entry name" value="DUSP-like_sf"/>
</dbReference>
<evidence type="ECO:0000256" key="2">
    <source>
        <dbReference type="ARBA" id="ARBA00004123"/>
    </source>
</evidence>
<evidence type="ECO:0000256" key="5">
    <source>
        <dbReference type="ARBA" id="ARBA00022670"/>
    </source>
</evidence>
<dbReference type="GO" id="GO:0004197">
    <property type="term" value="F:cysteine-type endopeptidase activity"/>
    <property type="evidence" value="ECO:0007669"/>
    <property type="project" value="InterPro"/>
</dbReference>
<dbReference type="PROSITE" id="PS00973">
    <property type="entry name" value="USP_2"/>
    <property type="match status" value="1"/>
</dbReference>
<dbReference type="GO" id="GO:0006508">
    <property type="term" value="P:proteolysis"/>
    <property type="evidence" value="ECO:0007669"/>
    <property type="project" value="UniProtKB-KW"/>
</dbReference>
<keyword evidence="10" id="KW-0539">Nucleus</keyword>
<dbReference type="PROSITE" id="PS50235">
    <property type="entry name" value="USP_3"/>
    <property type="match status" value="1"/>
</dbReference>
<dbReference type="GO" id="GO:0016579">
    <property type="term" value="P:protein deubiquitination"/>
    <property type="evidence" value="ECO:0007669"/>
    <property type="project" value="InterPro"/>
</dbReference>
<dbReference type="EMBL" id="PKPP01002115">
    <property type="protein sequence ID" value="PWA77515.1"/>
    <property type="molecule type" value="Genomic_DNA"/>
</dbReference>
<organism evidence="19 20">
    <name type="scientific">Artemisia annua</name>
    <name type="common">Sweet wormwood</name>
    <dbReference type="NCBI Taxonomy" id="35608"/>
    <lineage>
        <taxon>Eukaryota</taxon>
        <taxon>Viridiplantae</taxon>
        <taxon>Streptophyta</taxon>
        <taxon>Embryophyta</taxon>
        <taxon>Tracheophyta</taxon>
        <taxon>Spermatophyta</taxon>
        <taxon>Magnoliopsida</taxon>
        <taxon>eudicotyledons</taxon>
        <taxon>Gunneridae</taxon>
        <taxon>Pentapetalae</taxon>
        <taxon>asterids</taxon>
        <taxon>campanulids</taxon>
        <taxon>Asterales</taxon>
        <taxon>Asteraceae</taxon>
        <taxon>Asteroideae</taxon>
        <taxon>Anthemideae</taxon>
        <taxon>Artemisiinae</taxon>
        <taxon>Artemisia</taxon>
    </lineage>
</organism>